<dbReference type="OrthoDB" id="3369896at2"/>
<dbReference type="Gene3D" id="2.50.20.20">
    <property type="match status" value="1"/>
</dbReference>
<proteinExistence type="predicted"/>
<dbReference type="Proteomes" id="UP000319103">
    <property type="component" value="Unassembled WGS sequence"/>
</dbReference>
<name>A0A540VXN8_9ACTN</name>
<gene>
    <name evidence="1" type="ORF">E6W39_03790</name>
</gene>
<evidence type="ECO:0000313" key="2">
    <source>
        <dbReference type="Proteomes" id="UP000319103"/>
    </source>
</evidence>
<keyword evidence="2" id="KW-1185">Reference proteome</keyword>
<evidence type="ECO:0000313" key="1">
    <source>
        <dbReference type="EMBL" id="TQF01523.1"/>
    </source>
</evidence>
<reference evidence="1 2" key="1">
    <citation type="submission" date="2019-06" db="EMBL/GenBank/DDBJ databases">
        <title>Description of Kitasatospora acidophila sp. nov. isolated from pine grove soil, and reclassification of Streptomyces novaecaesareae to Kitasatospora novaeceasareae comb. nov.</title>
        <authorList>
            <person name="Kim M.J."/>
        </authorList>
    </citation>
    <scope>NUCLEOTIDE SEQUENCE [LARGE SCALE GENOMIC DNA]</scope>
    <source>
        <strain evidence="1 2">MMS16-CNU292</strain>
    </source>
</reference>
<dbReference type="AlphaFoldDB" id="A0A540VXN8"/>
<organism evidence="1 2">
    <name type="scientific">Kitasatospora acidiphila</name>
    <dbReference type="NCBI Taxonomy" id="2567942"/>
    <lineage>
        <taxon>Bacteria</taxon>
        <taxon>Bacillati</taxon>
        <taxon>Actinomycetota</taxon>
        <taxon>Actinomycetes</taxon>
        <taxon>Kitasatosporales</taxon>
        <taxon>Streptomycetaceae</taxon>
        <taxon>Kitasatospora</taxon>
    </lineage>
</organism>
<comment type="caution">
    <text evidence="1">The sequence shown here is derived from an EMBL/GenBank/DDBJ whole genome shotgun (WGS) entry which is preliminary data.</text>
</comment>
<sequence length="70" mass="7075">MNVDLWVNGQGLPVRMHESTPSTATAQFDVTADYSDYGTTPVTVTAPPAGDTTDLSGMLKGAAGSVGGTS</sequence>
<dbReference type="RefSeq" id="WP_141632253.1">
    <property type="nucleotide sequence ID" value="NZ_VIGB01000003.1"/>
</dbReference>
<dbReference type="EMBL" id="VIGB01000003">
    <property type="protein sequence ID" value="TQF01523.1"/>
    <property type="molecule type" value="Genomic_DNA"/>
</dbReference>
<accession>A0A540VXN8</accession>
<protein>
    <submittedName>
        <fullName evidence="1">Uncharacterized protein</fullName>
    </submittedName>
</protein>